<feature type="region of interest" description="Disordered" evidence="1">
    <location>
        <begin position="48"/>
        <end position="79"/>
    </location>
</feature>
<feature type="signal peptide" evidence="2">
    <location>
        <begin position="1"/>
        <end position="17"/>
    </location>
</feature>
<dbReference type="PANTHER" id="PTHR18945">
    <property type="entry name" value="NEUROTRANSMITTER GATED ION CHANNEL"/>
    <property type="match status" value="1"/>
</dbReference>
<keyword evidence="2" id="KW-0732">Signal</keyword>
<keyword evidence="5" id="KW-1185">Reference proteome</keyword>
<feature type="domain" description="Neurotransmitter-gated ion-channel ligand-binding" evidence="3">
    <location>
        <begin position="87"/>
        <end position="287"/>
    </location>
</feature>
<dbReference type="SUPFAM" id="SSF63712">
    <property type="entry name" value="Nicotinic receptor ligand binding domain-like"/>
    <property type="match status" value="1"/>
</dbReference>
<dbReference type="Pfam" id="PF02931">
    <property type="entry name" value="Neur_chan_LBD"/>
    <property type="match status" value="1"/>
</dbReference>
<feature type="chain" id="PRO_5046735257" description="Neurotransmitter-gated ion-channel ligand-binding domain-containing protein" evidence="2">
    <location>
        <begin position="18"/>
        <end position="297"/>
    </location>
</feature>
<dbReference type="CDD" id="cd18997">
    <property type="entry name" value="LGIC_ECD_nAChR"/>
    <property type="match status" value="1"/>
</dbReference>
<accession>A0ABP1Q8R3</accession>
<evidence type="ECO:0000313" key="5">
    <source>
        <dbReference type="Proteomes" id="UP001642540"/>
    </source>
</evidence>
<dbReference type="Proteomes" id="UP001642540">
    <property type="component" value="Unassembled WGS sequence"/>
</dbReference>
<evidence type="ECO:0000256" key="1">
    <source>
        <dbReference type="SAM" id="MobiDB-lite"/>
    </source>
</evidence>
<gene>
    <name evidence="4" type="ORF">ODALV1_LOCUS6513</name>
</gene>
<comment type="caution">
    <text evidence="4">The sequence shown here is derived from an EMBL/GenBank/DDBJ whole genome shotgun (WGS) entry which is preliminary data.</text>
</comment>
<dbReference type="PRINTS" id="PR00252">
    <property type="entry name" value="NRIONCHANNEL"/>
</dbReference>
<dbReference type="InterPro" id="IPR006201">
    <property type="entry name" value="Neur_channel"/>
</dbReference>
<evidence type="ECO:0000256" key="2">
    <source>
        <dbReference type="SAM" id="SignalP"/>
    </source>
</evidence>
<dbReference type="InterPro" id="IPR036734">
    <property type="entry name" value="Neur_chan_lig-bd_sf"/>
</dbReference>
<dbReference type="EMBL" id="CAXLJM020000020">
    <property type="protein sequence ID" value="CAL8086697.1"/>
    <property type="molecule type" value="Genomic_DNA"/>
</dbReference>
<evidence type="ECO:0000313" key="4">
    <source>
        <dbReference type="EMBL" id="CAL8086697.1"/>
    </source>
</evidence>
<organism evidence="4 5">
    <name type="scientific">Orchesella dallaii</name>
    <dbReference type="NCBI Taxonomy" id="48710"/>
    <lineage>
        <taxon>Eukaryota</taxon>
        <taxon>Metazoa</taxon>
        <taxon>Ecdysozoa</taxon>
        <taxon>Arthropoda</taxon>
        <taxon>Hexapoda</taxon>
        <taxon>Collembola</taxon>
        <taxon>Entomobryomorpha</taxon>
        <taxon>Entomobryoidea</taxon>
        <taxon>Orchesellidae</taxon>
        <taxon>Orchesellinae</taxon>
        <taxon>Orchesella</taxon>
    </lineage>
</organism>
<dbReference type="InterPro" id="IPR006202">
    <property type="entry name" value="Neur_chan_lig-bd"/>
</dbReference>
<proteinExistence type="predicted"/>
<evidence type="ECO:0000259" key="3">
    <source>
        <dbReference type="Pfam" id="PF02931"/>
    </source>
</evidence>
<dbReference type="Gene3D" id="2.70.170.10">
    <property type="entry name" value="Neurotransmitter-gated ion-channel ligand-binding domain"/>
    <property type="match status" value="1"/>
</dbReference>
<name>A0ABP1Q8R3_9HEXA</name>
<protein>
    <recommendedName>
        <fullName evidence="3">Neurotransmitter-gated ion-channel ligand-binding domain-containing protein</fullName>
    </recommendedName>
</protein>
<reference evidence="4 5" key="1">
    <citation type="submission" date="2024-08" db="EMBL/GenBank/DDBJ databases">
        <authorList>
            <person name="Cucini C."/>
            <person name="Frati F."/>
        </authorList>
    </citation>
    <scope>NUCLEOTIDE SEQUENCE [LARGE SCALE GENOMIC DNA]</scope>
</reference>
<sequence length="297" mass="33511">MNKIFIVSAMLLALANAAPDFLSGIASPIANAVDAIADVTSTQAPVEDLTTTQAPVEDLTTTPAPDAPTTKDPKFITSDNSTTEERTKLVAKLFKDYDKKVNPDDLKIKFGVALIDFHILEDKDAVENYCWLRYVWTDPRLQWNAEEYGGAAVLRMDSDMVWKPDVTLYNSADPVHMINCWESNVLIYPNGEILWVPPCKMLSRCHLTLKREPYGEQVCGLKFGSWTYDGFTMDLEFYNGNKTIDLTDLSNSSGFEILSTTAEKTDKYYPCCKEPYPDLTFNMTIKRIPGEELIKKW</sequence>